<keyword evidence="3" id="KW-1185">Reference proteome</keyword>
<sequence>MIKKQQCVEFGQVAILVVLFFALKYKTAIWVDVAFSLALVTVLIPYLFFPFAFLWLGLSKILSVVGPVILMPIIFFVVVMPVGLFRKLMGNDNLKLRQFKKASGSVMHVRDHVFTQDDLIHTF</sequence>
<protein>
    <recommendedName>
        <fullName evidence="4">AI-2E family transporter</fullName>
    </recommendedName>
</protein>
<keyword evidence="1" id="KW-1133">Transmembrane helix</keyword>
<dbReference type="EMBL" id="CP117167">
    <property type="protein sequence ID" value="WCT10409.1"/>
    <property type="molecule type" value="Genomic_DNA"/>
</dbReference>
<evidence type="ECO:0008006" key="4">
    <source>
        <dbReference type="Google" id="ProtNLM"/>
    </source>
</evidence>
<feature type="transmembrane region" description="Helical" evidence="1">
    <location>
        <begin position="29"/>
        <end position="49"/>
    </location>
</feature>
<dbReference type="RefSeq" id="WP_273628595.1">
    <property type="nucleotide sequence ID" value="NZ_CP117167.1"/>
</dbReference>
<name>A0ABY7T1U1_9SPHI</name>
<feature type="transmembrane region" description="Helical" evidence="1">
    <location>
        <begin position="7"/>
        <end position="23"/>
    </location>
</feature>
<reference evidence="2 3" key="1">
    <citation type="submission" date="2023-02" db="EMBL/GenBank/DDBJ databases">
        <title>Genome sequence of Mucilaginibacter jinjuensis strain KACC 16571.</title>
        <authorList>
            <person name="Kim S."/>
            <person name="Heo J."/>
            <person name="Kwon S.-W."/>
        </authorList>
    </citation>
    <scope>NUCLEOTIDE SEQUENCE [LARGE SCALE GENOMIC DNA]</scope>
    <source>
        <strain evidence="2 3">KACC 16571</strain>
    </source>
</reference>
<organism evidence="2 3">
    <name type="scientific">Mucilaginibacter jinjuensis</name>
    <dbReference type="NCBI Taxonomy" id="1176721"/>
    <lineage>
        <taxon>Bacteria</taxon>
        <taxon>Pseudomonadati</taxon>
        <taxon>Bacteroidota</taxon>
        <taxon>Sphingobacteriia</taxon>
        <taxon>Sphingobacteriales</taxon>
        <taxon>Sphingobacteriaceae</taxon>
        <taxon>Mucilaginibacter</taxon>
    </lineage>
</organism>
<feature type="transmembrane region" description="Helical" evidence="1">
    <location>
        <begin position="61"/>
        <end position="85"/>
    </location>
</feature>
<proteinExistence type="predicted"/>
<evidence type="ECO:0000313" key="2">
    <source>
        <dbReference type="EMBL" id="WCT10409.1"/>
    </source>
</evidence>
<accession>A0ABY7T1U1</accession>
<gene>
    <name evidence="2" type="ORF">PQO05_16865</name>
</gene>
<dbReference type="Proteomes" id="UP001216139">
    <property type="component" value="Chromosome"/>
</dbReference>
<evidence type="ECO:0000313" key="3">
    <source>
        <dbReference type="Proteomes" id="UP001216139"/>
    </source>
</evidence>
<keyword evidence="1" id="KW-0812">Transmembrane</keyword>
<keyword evidence="1" id="KW-0472">Membrane</keyword>
<evidence type="ECO:0000256" key="1">
    <source>
        <dbReference type="SAM" id="Phobius"/>
    </source>
</evidence>